<evidence type="ECO:0000256" key="4">
    <source>
        <dbReference type="ARBA" id="ARBA00023239"/>
    </source>
</evidence>
<sequence length="317" mass="35214">MSEAKVTKGVLLLAFGGADSIDSVEPFVKNILKGRQVAPEFIEEMKERYEAIGGRSPLMEITKGQAAALEEKLNARGDGEVYKVFVGMLNWAPFITEAITEIQSAGLREVQAIVMAPYAIPATMDNYKKAVAEAIEDNGKPLKVDYIENWHCHPLLIEAIVENLKDELKAFDEPKHAHLVFTAHSLPVVALKGDTYQRLVRETVFAVTHYVNYEFRVAYQSKGRNGEWLGPEVEEIVIECSAYGKEGLIVIPLGFVSDNVETLFDLDTNIKKMAEGMGLRYGRTAGLNTNPKFIEMLAHIVCNKPSEEQTADVQQPV</sequence>
<dbReference type="CDD" id="cd03411">
    <property type="entry name" value="Ferrochelatase_N"/>
    <property type="match status" value="1"/>
</dbReference>
<dbReference type="PANTHER" id="PTHR11108:SF1">
    <property type="entry name" value="FERROCHELATASE, MITOCHONDRIAL"/>
    <property type="match status" value="1"/>
</dbReference>
<proteinExistence type="inferred from homology"/>
<evidence type="ECO:0000256" key="1">
    <source>
        <dbReference type="ARBA" id="ARBA00004744"/>
    </source>
</evidence>
<name>A0A3B0VF35_9ZZZZ</name>
<gene>
    <name evidence="6" type="ORF">MNBD_DELTA02-1063</name>
</gene>
<dbReference type="EC" id="4.99.1.1" evidence="6"/>
<dbReference type="InterPro" id="IPR033644">
    <property type="entry name" value="Ferrochelatase_C"/>
</dbReference>
<keyword evidence="5" id="KW-0627">Porphyrin biosynthesis</keyword>
<evidence type="ECO:0000313" key="6">
    <source>
        <dbReference type="EMBL" id="VAW39260.1"/>
    </source>
</evidence>
<keyword evidence="3" id="KW-0350">Heme biosynthesis</keyword>
<dbReference type="GO" id="GO:0006783">
    <property type="term" value="P:heme biosynthetic process"/>
    <property type="evidence" value="ECO:0007669"/>
    <property type="project" value="UniProtKB-KW"/>
</dbReference>
<dbReference type="PANTHER" id="PTHR11108">
    <property type="entry name" value="FERROCHELATASE"/>
    <property type="match status" value="1"/>
</dbReference>
<reference evidence="6" key="1">
    <citation type="submission" date="2018-06" db="EMBL/GenBank/DDBJ databases">
        <authorList>
            <person name="Zhirakovskaya E."/>
        </authorList>
    </citation>
    <scope>NUCLEOTIDE SEQUENCE</scope>
</reference>
<protein>
    <submittedName>
        <fullName evidence="6">Ferrochelatase, protoheme ferro-lyase</fullName>
        <ecNumber evidence="6">4.99.1.1</ecNumber>
    </submittedName>
</protein>
<dbReference type="SUPFAM" id="SSF53800">
    <property type="entry name" value="Chelatase"/>
    <property type="match status" value="1"/>
</dbReference>
<accession>A0A3B0VF35</accession>
<dbReference type="Pfam" id="PF00762">
    <property type="entry name" value="Ferrochelatase"/>
    <property type="match status" value="1"/>
</dbReference>
<keyword evidence="4 6" id="KW-0456">Lyase</keyword>
<comment type="pathway">
    <text evidence="1">Porphyrin-containing compound metabolism; protoheme biosynthesis.</text>
</comment>
<dbReference type="UniPathway" id="UPA00252"/>
<dbReference type="AlphaFoldDB" id="A0A3B0VF35"/>
<dbReference type="InterPro" id="IPR001015">
    <property type="entry name" value="Ferrochelatase"/>
</dbReference>
<dbReference type="Gene3D" id="3.40.50.1400">
    <property type="match status" value="2"/>
</dbReference>
<dbReference type="EMBL" id="UOEZ01000085">
    <property type="protein sequence ID" value="VAW39260.1"/>
    <property type="molecule type" value="Genomic_DNA"/>
</dbReference>
<dbReference type="CDD" id="cd00419">
    <property type="entry name" value="Ferrochelatase_C"/>
    <property type="match status" value="1"/>
</dbReference>
<dbReference type="InterPro" id="IPR033659">
    <property type="entry name" value="Ferrochelatase_N"/>
</dbReference>
<organism evidence="6">
    <name type="scientific">hydrothermal vent metagenome</name>
    <dbReference type="NCBI Taxonomy" id="652676"/>
    <lineage>
        <taxon>unclassified sequences</taxon>
        <taxon>metagenomes</taxon>
        <taxon>ecological metagenomes</taxon>
    </lineage>
</organism>
<dbReference type="GO" id="GO:0004325">
    <property type="term" value="F:ferrochelatase activity"/>
    <property type="evidence" value="ECO:0007669"/>
    <property type="project" value="InterPro"/>
</dbReference>
<dbReference type="NCBIfam" id="TIGR00109">
    <property type="entry name" value="hemH"/>
    <property type="match status" value="1"/>
</dbReference>
<keyword evidence="2" id="KW-0408">Iron</keyword>
<evidence type="ECO:0000256" key="3">
    <source>
        <dbReference type="ARBA" id="ARBA00023133"/>
    </source>
</evidence>
<dbReference type="HAMAP" id="MF_00323">
    <property type="entry name" value="Ferrochelatase"/>
    <property type="match status" value="1"/>
</dbReference>
<evidence type="ECO:0000256" key="5">
    <source>
        <dbReference type="ARBA" id="ARBA00023244"/>
    </source>
</evidence>
<evidence type="ECO:0000256" key="2">
    <source>
        <dbReference type="ARBA" id="ARBA00023004"/>
    </source>
</evidence>